<evidence type="ECO:0008006" key="4">
    <source>
        <dbReference type="Google" id="ProtNLM"/>
    </source>
</evidence>
<proteinExistence type="predicted"/>
<feature type="transmembrane region" description="Helical" evidence="1">
    <location>
        <begin position="449"/>
        <end position="475"/>
    </location>
</feature>
<dbReference type="Proteomes" id="UP000039865">
    <property type="component" value="Unassembled WGS sequence"/>
</dbReference>
<protein>
    <recommendedName>
        <fullName evidence="4">Transmembrane protein</fullName>
    </recommendedName>
</protein>
<keyword evidence="1" id="KW-1133">Transmembrane helix</keyword>
<gene>
    <name evidence="2" type="primary">Contig17197.g18316</name>
    <name evidence="2" type="ORF">STYLEM_15570</name>
</gene>
<evidence type="ECO:0000256" key="1">
    <source>
        <dbReference type="SAM" id="Phobius"/>
    </source>
</evidence>
<keyword evidence="1" id="KW-0812">Transmembrane</keyword>
<feature type="transmembrane region" description="Helical" evidence="1">
    <location>
        <begin position="151"/>
        <end position="171"/>
    </location>
</feature>
<feature type="transmembrane region" description="Helical" evidence="1">
    <location>
        <begin position="600"/>
        <end position="620"/>
    </location>
</feature>
<feature type="transmembrane region" description="Helical" evidence="1">
    <location>
        <begin position="481"/>
        <end position="508"/>
    </location>
</feature>
<dbReference type="InParanoid" id="A0A078AVP9"/>
<organism evidence="2 3">
    <name type="scientific">Stylonychia lemnae</name>
    <name type="common">Ciliate</name>
    <dbReference type="NCBI Taxonomy" id="5949"/>
    <lineage>
        <taxon>Eukaryota</taxon>
        <taxon>Sar</taxon>
        <taxon>Alveolata</taxon>
        <taxon>Ciliophora</taxon>
        <taxon>Intramacronucleata</taxon>
        <taxon>Spirotrichea</taxon>
        <taxon>Stichotrichia</taxon>
        <taxon>Sporadotrichida</taxon>
        <taxon>Oxytrichidae</taxon>
        <taxon>Stylonychinae</taxon>
        <taxon>Stylonychia</taxon>
    </lineage>
</organism>
<accession>A0A078AVP9</accession>
<name>A0A078AVP9_STYLE</name>
<keyword evidence="3" id="KW-1185">Reference proteome</keyword>
<dbReference type="EMBL" id="CCKQ01014680">
    <property type="protein sequence ID" value="CDW86475.1"/>
    <property type="molecule type" value="Genomic_DNA"/>
</dbReference>
<sequence>MRSQCQTAGHIKNQTYWGSDMNIQQIFLQNTQHKYSQEYDYDKAKFEEEAMSSCKGLQSIIIKEDEEFEKSEWNSTNAAKENEKQIPDQQLQSASAVKMTQNNNLMNVISTGLMKKLVNISEYWALILLKETNTKIFGLKVELRNIYLDQFLILSLTIIIRSFIVAVRYGFSSKLRFKVLRSTRKDATYVSQDLIAQSWVYTTPKQLDPEIDSVFWRNQIEEKQFFMRFYEELDEVTTQKFTDPDFYNREGFEFDMNSSRKEYLGHETRIRKKQDDKIELDPYDEDYEMYSLHSFKRGLFSKSLKPSSGRLVFREIAIFAGAKCVSLKYMLIILPIIKASLVLLIRYLEHGSPIALDIDGFIYQIAELPVFWFLTFANYLFVAIGLIDFQRRVFMIKAIGSLINPFKQDVSVKYMIFPTLVLTCKDSLHSWFNLRICAMDFGRKFLSRIFVYCSAFLGSYVFFVVILLLQFFNFIQFQLSVYLIVLILFDIFIILGAMLVMLYLGAVVNHQFVLDRLQLIKIKQTFLYMRLHIDEVRGGTKFAGAYLKIFQKPFIRYASEQTSEEAVKQIDDLISEIDAMSQRLELDGEHQPLRLMGLKATYSLMNQIYTTLFTIIFAVAQKLMS</sequence>
<dbReference type="OrthoDB" id="323734at2759"/>
<feature type="transmembrane region" description="Helical" evidence="1">
    <location>
        <begin position="368"/>
        <end position="387"/>
    </location>
</feature>
<keyword evidence="1" id="KW-0472">Membrane</keyword>
<reference evidence="2 3" key="1">
    <citation type="submission" date="2014-06" db="EMBL/GenBank/DDBJ databases">
        <authorList>
            <person name="Swart Estienne"/>
        </authorList>
    </citation>
    <scope>NUCLEOTIDE SEQUENCE [LARGE SCALE GENOMIC DNA]</scope>
    <source>
        <strain evidence="2 3">130c</strain>
    </source>
</reference>
<feature type="transmembrane region" description="Helical" evidence="1">
    <location>
        <begin position="329"/>
        <end position="348"/>
    </location>
</feature>
<evidence type="ECO:0000313" key="3">
    <source>
        <dbReference type="Proteomes" id="UP000039865"/>
    </source>
</evidence>
<dbReference type="AlphaFoldDB" id="A0A078AVP9"/>
<evidence type="ECO:0000313" key="2">
    <source>
        <dbReference type="EMBL" id="CDW86475.1"/>
    </source>
</evidence>